<evidence type="ECO:0000313" key="13">
    <source>
        <dbReference type="Proteomes" id="UP001159405"/>
    </source>
</evidence>
<evidence type="ECO:0000256" key="9">
    <source>
        <dbReference type="RuleBase" id="RU364016"/>
    </source>
</evidence>
<dbReference type="InterPro" id="IPR029044">
    <property type="entry name" value="Nucleotide-diphossugar_trans"/>
</dbReference>
<reference evidence="12 13" key="1">
    <citation type="submission" date="2022-05" db="EMBL/GenBank/DDBJ databases">
        <authorList>
            <consortium name="Genoscope - CEA"/>
            <person name="William W."/>
        </authorList>
    </citation>
    <scope>NUCLEOTIDE SEQUENCE [LARGE SCALE GENOMIC DNA]</scope>
</reference>
<evidence type="ECO:0000259" key="11">
    <source>
        <dbReference type="PROSITE" id="PS51820"/>
    </source>
</evidence>
<dbReference type="Pfam" id="PF07691">
    <property type="entry name" value="PA14"/>
    <property type="match status" value="1"/>
</dbReference>
<keyword evidence="4 9" id="KW-0812">Transmembrane</keyword>
<dbReference type="InterPro" id="IPR051227">
    <property type="entry name" value="CS_glycosyltransferase"/>
</dbReference>
<evidence type="ECO:0000256" key="10">
    <source>
        <dbReference type="SAM" id="MobiDB-lite"/>
    </source>
</evidence>
<dbReference type="Proteomes" id="UP001159405">
    <property type="component" value="Unassembled WGS sequence"/>
</dbReference>
<dbReference type="Gene3D" id="3.90.550.10">
    <property type="entry name" value="Spore Coat Polysaccharide Biosynthesis Protein SpsA, Chain A"/>
    <property type="match status" value="1"/>
</dbReference>
<dbReference type="PANTHER" id="PTHR12369:SF5">
    <property type="entry name" value="HEXOSYLTRANSFERASE"/>
    <property type="match status" value="1"/>
</dbReference>
<feature type="region of interest" description="Disordered" evidence="10">
    <location>
        <begin position="644"/>
        <end position="852"/>
    </location>
</feature>
<keyword evidence="8 9" id="KW-0472">Membrane</keyword>
<keyword evidence="6 9" id="KW-1133">Transmembrane helix</keyword>
<dbReference type="InterPro" id="IPR008428">
    <property type="entry name" value="Chond_GalNAc"/>
</dbReference>
<keyword evidence="3 9" id="KW-0808">Transferase</keyword>
<dbReference type="InterPro" id="IPR037524">
    <property type="entry name" value="PA14/GLEYA"/>
</dbReference>
<comment type="similarity">
    <text evidence="2 9">Belongs to the chondroitin N-acetylgalactosaminyltransferase family.</text>
</comment>
<evidence type="ECO:0000256" key="3">
    <source>
        <dbReference type="ARBA" id="ARBA00022679"/>
    </source>
</evidence>
<gene>
    <name evidence="12" type="ORF">PLOB_00002197</name>
</gene>
<dbReference type="Pfam" id="PF05679">
    <property type="entry name" value="CHGN"/>
    <property type="match status" value="1"/>
</dbReference>
<evidence type="ECO:0000256" key="2">
    <source>
        <dbReference type="ARBA" id="ARBA00009239"/>
    </source>
</evidence>
<comment type="caution">
    <text evidence="12">The sequence shown here is derived from an EMBL/GenBank/DDBJ whole genome shotgun (WGS) entry which is preliminary data.</text>
</comment>
<accession>A0ABN8Q4X3</accession>
<sequence length="852" mass="97781">MGRFSLLRTFFLGVLIVATWVLFVAVYLFGRQGILLKINYQNSLFIITGTIVKEEAAKQPEIRLNGLNQHTWEKPCQINLEQLCNYPIFPKAPDNRTFAEKIDLFFSNVTVAGIRLIGFLRPNISGEYYFLVASNGVAEVWLSSDKNWRNAQKAAYTNPQNSSSAVDSKAFKAIKSQISDGMFLYANYDYYFEVIYAQGIHESKEHLIQVAWKRPETKRFEIIVGDFLTPYKKDSHLAHLQVYDDDLPELPSCRELRVKYPVTNKYMEPEMLPYLEHAAVAHALDFCEYRPSYLLKPANLSNFKKYHGVHRHTHKTSGYPFTNVMGVKRAGKLSVTFIGEYPLDAKEAMSVVSQYFEALKQAYPGKYQLMSTRRVEKKDDPLKGRRYFLELEVKDLIDGVSYILAEYVFRPKEKNYSLCYPKGLQWNRTADVYLILTAKKLGRWVHHFIKNVEKVIQETKDEHIHVVIYDFESPDTDLKKQALEKSSLKKYRFITKAGNYSRTISFSDAIQSIKDPNAIVVTVDLHLDIGSRLIHDIRKHCIKGRMVYAPQIVFLNCDGSSALPRGSWYHYSYGTIATYKQDWDSFGGFSKDFLNKITWGGEDWDIIDGAVKGGLEIERKRSPWIYHYYHSKKGMWQKKNVSKTGLAAKKPPPMVKAPPKKETSTKAKGVAQNKAANLHKDRNLQNKVTSHQTQVSSGKQAHLQTVGNPPKELSAQKGPSEKKARIQNKALNKKDANKQKDISLPRQAILQKENHSPKETSPKNKDLPNIKAPLHENVESQNNLHNQKQPHDWKDGSHEKELLANRNIISPKKVLPQKKHVDHPKQTSKQTSQKQAHPQQKIVSQKEVQLQH</sequence>
<evidence type="ECO:0000313" key="12">
    <source>
        <dbReference type="EMBL" id="CAH3157343.1"/>
    </source>
</evidence>
<keyword evidence="5 9" id="KW-0735">Signal-anchor</keyword>
<feature type="domain" description="PA14" evidence="11">
    <location>
        <begin position="62"/>
        <end position="226"/>
    </location>
</feature>
<evidence type="ECO:0000256" key="4">
    <source>
        <dbReference type="ARBA" id="ARBA00022692"/>
    </source>
</evidence>
<dbReference type="PROSITE" id="PS51820">
    <property type="entry name" value="PA14"/>
    <property type="match status" value="1"/>
</dbReference>
<feature type="compositionally biased region" description="Polar residues" evidence="10">
    <location>
        <begin position="685"/>
        <end position="707"/>
    </location>
</feature>
<dbReference type="EMBL" id="CALNXK010000107">
    <property type="protein sequence ID" value="CAH3157343.1"/>
    <property type="molecule type" value="Genomic_DNA"/>
</dbReference>
<feature type="compositionally biased region" description="Basic and acidic residues" evidence="10">
    <location>
        <begin position="732"/>
        <end position="743"/>
    </location>
</feature>
<organism evidence="12 13">
    <name type="scientific">Porites lobata</name>
    <dbReference type="NCBI Taxonomy" id="104759"/>
    <lineage>
        <taxon>Eukaryota</taxon>
        <taxon>Metazoa</taxon>
        <taxon>Cnidaria</taxon>
        <taxon>Anthozoa</taxon>
        <taxon>Hexacorallia</taxon>
        <taxon>Scleractinia</taxon>
        <taxon>Fungiina</taxon>
        <taxon>Poritidae</taxon>
        <taxon>Porites</taxon>
    </lineage>
</organism>
<evidence type="ECO:0000256" key="6">
    <source>
        <dbReference type="ARBA" id="ARBA00022989"/>
    </source>
</evidence>
<comment type="subcellular location">
    <subcellularLocation>
        <location evidence="1 9">Golgi apparatus</location>
        <location evidence="1 9">Golgi stack membrane</location>
        <topology evidence="1 9">Single-pass type II membrane protein</topology>
    </subcellularLocation>
</comment>
<feature type="compositionally biased region" description="Basic and acidic residues" evidence="10">
    <location>
        <begin position="789"/>
        <end position="803"/>
    </location>
</feature>
<name>A0ABN8Q4X3_9CNID</name>
<dbReference type="EC" id="2.4.1.-" evidence="9"/>
<dbReference type="SUPFAM" id="SSF53448">
    <property type="entry name" value="Nucleotide-diphospho-sugar transferases"/>
    <property type="match status" value="1"/>
</dbReference>
<keyword evidence="13" id="KW-1185">Reference proteome</keyword>
<proteinExistence type="inferred from homology"/>
<dbReference type="PANTHER" id="PTHR12369">
    <property type="entry name" value="CHONDROITIN SYNTHASE"/>
    <property type="match status" value="1"/>
</dbReference>
<dbReference type="InterPro" id="IPR011658">
    <property type="entry name" value="PA14_dom"/>
</dbReference>
<evidence type="ECO:0000256" key="8">
    <source>
        <dbReference type="ARBA" id="ARBA00023136"/>
    </source>
</evidence>
<evidence type="ECO:0000256" key="7">
    <source>
        <dbReference type="ARBA" id="ARBA00023034"/>
    </source>
</evidence>
<protein>
    <recommendedName>
        <fullName evidence="9">Hexosyltransferase</fullName>
        <ecNumber evidence="9">2.4.1.-</ecNumber>
    </recommendedName>
</protein>
<keyword evidence="7 9" id="KW-0333">Golgi apparatus</keyword>
<feature type="compositionally biased region" description="Basic and acidic residues" evidence="10">
    <location>
        <begin position="752"/>
        <end position="778"/>
    </location>
</feature>
<feature type="transmembrane region" description="Helical" evidence="9">
    <location>
        <begin position="7"/>
        <end position="29"/>
    </location>
</feature>
<feature type="compositionally biased region" description="Polar residues" evidence="10">
    <location>
        <begin position="836"/>
        <end position="852"/>
    </location>
</feature>
<evidence type="ECO:0000256" key="1">
    <source>
        <dbReference type="ARBA" id="ARBA00004447"/>
    </source>
</evidence>
<evidence type="ECO:0000256" key="5">
    <source>
        <dbReference type="ARBA" id="ARBA00022968"/>
    </source>
</evidence>